<accession>A0AAD6W8W7</accession>
<evidence type="ECO:0000313" key="1">
    <source>
        <dbReference type="EMBL" id="KAJ7003697.1"/>
    </source>
</evidence>
<protein>
    <recommendedName>
        <fullName evidence="3">UV-B-induced protein At3g17800, chloroplastic-like</fullName>
    </recommendedName>
</protein>
<dbReference type="InterPro" id="IPR038925">
    <property type="entry name" value="At3g17800-like"/>
</dbReference>
<dbReference type="PANTHER" id="PTHR31808:SF2">
    <property type="entry name" value="OS04G0596300 PROTEIN"/>
    <property type="match status" value="1"/>
</dbReference>
<gene>
    <name evidence="1" type="ORF">NC653_008798</name>
</gene>
<dbReference type="AlphaFoldDB" id="A0AAD6W8W7"/>
<dbReference type="Pfam" id="PF05542">
    <property type="entry name" value="DUF760"/>
    <property type="match status" value="1"/>
</dbReference>
<dbReference type="Proteomes" id="UP001164929">
    <property type="component" value="Chromosome 3"/>
</dbReference>
<name>A0AAD6W8W7_9ROSI</name>
<comment type="caution">
    <text evidence="1">The sequence shown here is derived from an EMBL/GenBank/DDBJ whole genome shotgun (WGS) entry which is preliminary data.</text>
</comment>
<dbReference type="InterPro" id="IPR008479">
    <property type="entry name" value="DUF760"/>
</dbReference>
<dbReference type="EMBL" id="JAQIZT010000003">
    <property type="protein sequence ID" value="KAJ7003697.1"/>
    <property type="molecule type" value="Genomic_DNA"/>
</dbReference>
<organism evidence="1 2">
    <name type="scientific">Populus alba x Populus x berolinensis</name>
    <dbReference type="NCBI Taxonomy" id="444605"/>
    <lineage>
        <taxon>Eukaryota</taxon>
        <taxon>Viridiplantae</taxon>
        <taxon>Streptophyta</taxon>
        <taxon>Embryophyta</taxon>
        <taxon>Tracheophyta</taxon>
        <taxon>Spermatophyta</taxon>
        <taxon>Magnoliopsida</taxon>
        <taxon>eudicotyledons</taxon>
        <taxon>Gunneridae</taxon>
        <taxon>Pentapetalae</taxon>
        <taxon>rosids</taxon>
        <taxon>fabids</taxon>
        <taxon>Malpighiales</taxon>
        <taxon>Salicaceae</taxon>
        <taxon>Saliceae</taxon>
        <taxon>Populus</taxon>
    </lineage>
</organism>
<evidence type="ECO:0008006" key="3">
    <source>
        <dbReference type="Google" id="ProtNLM"/>
    </source>
</evidence>
<reference evidence="1" key="1">
    <citation type="journal article" date="2023" name="Mol. Ecol. Resour.">
        <title>Chromosome-level genome assembly of a triploid poplar Populus alba 'Berolinensis'.</title>
        <authorList>
            <person name="Chen S."/>
            <person name="Yu Y."/>
            <person name="Wang X."/>
            <person name="Wang S."/>
            <person name="Zhang T."/>
            <person name="Zhou Y."/>
            <person name="He R."/>
            <person name="Meng N."/>
            <person name="Wang Y."/>
            <person name="Liu W."/>
            <person name="Liu Z."/>
            <person name="Liu J."/>
            <person name="Guo Q."/>
            <person name="Huang H."/>
            <person name="Sederoff R.R."/>
            <person name="Wang G."/>
            <person name="Qu G."/>
            <person name="Chen S."/>
        </authorList>
    </citation>
    <scope>NUCLEOTIDE SEQUENCE</scope>
    <source>
        <strain evidence="1">SC-2020</strain>
    </source>
</reference>
<evidence type="ECO:0000313" key="2">
    <source>
        <dbReference type="Proteomes" id="UP001164929"/>
    </source>
</evidence>
<dbReference type="PANTHER" id="PTHR31808">
    <property type="entry name" value="EXPRESSED PROTEIN"/>
    <property type="match status" value="1"/>
</dbReference>
<sequence>MQQIRGGAASEVLSVSIPSTSTTGGALKSPQLLAQNFHSLSFLSPPSHLTKRCPSFGIPRLGAGMYKCRPRSLTVRASGDSAGNPVPVSPLELESPVGQLLAQILQTHPHLLPAAIDQQLENLQTDRDAQKEEAASSQDFLYKRIAEVKEKERRKALEEIIYSMIVHKFLDNDISMIPKISPTSDPTGRVDFWPNQEQKLESVHSPEAFEMIQSHLSIVLGERLVGPLETTVQISKIKLGKLYAASLMYGYFLRRVDQRYQLERTMNTLPKGFDEDRARFEDPSPANRLWDPDSLIRILPDSGDPVGDFTDTGEEKSYRLRSYVMYLDAETLQRYATIRSKEAISLIEKQTQALFGRPDIRIADDGSIETASDEVVSITFSGLTMLVLEAVGFGSFLWDAESYVESKYHFFNS</sequence>
<proteinExistence type="predicted"/>
<keyword evidence="2" id="KW-1185">Reference proteome</keyword>